<name>A0A0J6YLS9_COCIT</name>
<evidence type="ECO:0000313" key="1">
    <source>
        <dbReference type="EMBL" id="KMP08089.1"/>
    </source>
</evidence>
<dbReference type="Proteomes" id="UP000054565">
    <property type="component" value="Unassembled WGS sequence"/>
</dbReference>
<sequence>MPHRKQCRCDGLVCGLLHVHSTMITGSKSTVTPGTAHEGAVKLADDGEVCQSSVFADCRSSWEEIGYRSRRFSISYGETASPTLGPKQENYGVWFKSAKMLLPYNGVLTWDTSKIITLASCSKFQRC</sequence>
<dbReference type="EMBL" id="DS028097">
    <property type="protein sequence ID" value="KMP08089.1"/>
    <property type="molecule type" value="Genomic_DNA"/>
</dbReference>
<dbReference type="AlphaFoldDB" id="A0A0J6YLS9"/>
<evidence type="ECO:0000313" key="2">
    <source>
        <dbReference type="Proteomes" id="UP000054565"/>
    </source>
</evidence>
<organism evidence="1 2">
    <name type="scientific">Coccidioides immitis RMSCC 2394</name>
    <dbReference type="NCBI Taxonomy" id="404692"/>
    <lineage>
        <taxon>Eukaryota</taxon>
        <taxon>Fungi</taxon>
        <taxon>Dikarya</taxon>
        <taxon>Ascomycota</taxon>
        <taxon>Pezizomycotina</taxon>
        <taxon>Eurotiomycetes</taxon>
        <taxon>Eurotiomycetidae</taxon>
        <taxon>Onygenales</taxon>
        <taxon>Onygenaceae</taxon>
        <taxon>Coccidioides</taxon>
    </lineage>
</organism>
<proteinExistence type="predicted"/>
<gene>
    <name evidence="1" type="ORF">CIRG_07770</name>
</gene>
<accession>A0A0J6YLS9</accession>
<protein>
    <submittedName>
        <fullName evidence="1">Uncharacterized protein</fullName>
    </submittedName>
</protein>
<reference evidence="2" key="1">
    <citation type="journal article" date="2010" name="Genome Res.">
        <title>Population genomic sequencing of Coccidioides fungi reveals recent hybridization and transposon control.</title>
        <authorList>
            <person name="Neafsey D.E."/>
            <person name="Barker B.M."/>
            <person name="Sharpton T.J."/>
            <person name="Stajich J.E."/>
            <person name="Park D.J."/>
            <person name="Whiston E."/>
            <person name="Hung C.-Y."/>
            <person name="McMahan C."/>
            <person name="White J."/>
            <person name="Sykes S."/>
            <person name="Heiman D."/>
            <person name="Young S."/>
            <person name="Zeng Q."/>
            <person name="Abouelleil A."/>
            <person name="Aftuck L."/>
            <person name="Bessette D."/>
            <person name="Brown A."/>
            <person name="FitzGerald M."/>
            <person name="Lui A."/>
            <person name="Macdonald J.P."/>
            <person name="Priest M."/>
            <person name="Orbach M.J."/>
            <person name="Galgiani J.N."/>
            <person name="Kirkland T.N."/>
            <person name="Cole G.T."/>
            <person name="Birren B.W."/>
            <person name="Henn M.R."/>
            <person name="Taylor J.W."/>
            <person name="Rounsley S.D."/>
        </authorList>
    </citation>
    <scope>NUCLEOTIDE SEQUENCE [LARGE SCALE GENOMIC DNA]</scope>
    <source>
        <strain evidence="2">RMSCC 2394</strain>
    </source>
</reference>